<comment type="function">
    <text evidence="3 15">Cell wall formation.</text>
</comment>
<feature type="domain" description="ATP-grasp" evidence="17">
    <location>
        <begin position="145"/>
        <end position="363"/>
    </location>
</feature>
<dbReference type="InterPro" id="IPR011127">
    <property type="entry name" value="Dala_Dala_lig_N"/>
</dbReference>
<protein>
    <recommendedName>
        <fullName evidence="6 15">D-alanine--D-alanine ligase</fullName>
        <ecNumber evidence="6 15">6.3.2.4</ecNumber>
    </recommendedName>
    <alternativeName>
        <fullName evidence="15">D-Ala-D-Ala ligase</fullName>
    </alternativeName>
    <alternativeName>
        <fullName evidence="15">D-alanylalanine synthetase</fullName>
    </alternativeName>
</protein>
<dbReference type="InterPro" id="IPR011095">
    <property type="entry name" value="Dala_Dala_lig_C"/>
</dbReference>
<comment type="pathway">
    <text evidence="15">Cell wall biogenesis; peptidoglycan biosynthesis.</text>
</comment>
<evidence type="ECO:0000256" key="5">
    <source>
        <dbReference type="ARBA" id="ARBA00010871"/>
    </source>
</evidence>
<accession>A0A7Z0KY03</accession>
<dbReference type="EC" id="6.3.2.4" evidence="6 15"/>
<dbReference type="GO" id="GO:0008716">
    <property type="term" value="F:D-alanine-D-alanine ligase activity"/>
    <property type="evidence" value="ECO:0007669"/>
    <property type="project" value="UniProtKB-UniRule"/>
</dbReference>
<dbReference type="GO" id="GO:0009252">
    <property type="term" value="P:peptidoglycan biosynthetic process"/>
    <property type="evidence" value="ECO:0007669"/>
    <property type="project" value="UniProtKB-UniRule"/>
</dbReference>
<evidence type="ECO:0000256" key="4">
    <source>
        <dbReference type="ARBA" id="ARBA00004496"/>
    </source>
</evidence>
<evidence type="ECO:0000256" key="1">
    <source>
        <dbReference type="ARBA" id="ARBA00001936"/>
    </source>
</evidence>
<dbReference type="InterPro" id="IPR005905">
    <property type="entry name" value="D_ala_D_ala"/>
</dbReference>
<evidence type="ECO:0000256" key="7">
    <source>
        <dbReference type="ARBA" id="ARBA00022490"/>
    </source>
</evidence>
<dbReference type="HAMAP" id="MF_00047">
    <property type="entry name" value="Dala_Dala_lig"/>
    <property type="match status" value="1"/>
</dbReference>
<dbReference type="GO" id="GO:0005524">
    <property type="term" value="F:ATP binding"/>
    <property type="evidence" value="ECO:0007669"/>
    <property type="project" value="UniProtKB-UniRule"/>
</dbReference>
<keyword evidence="8 15" id="KW-0436">Ligase</keyword>
<dbReference type="Pfam" id="PF07478">
    <property type="entry name" value="Dala_Dala_lig_C"/>
    <property type="match status" value="1"/>
</dbReference>
<dbReference type="UniPathway" id="UPA00219"/>
<dbReference type="SUPFAM" id="SSF56059">
    <property type="entry name" value="Glutathione synthetase ATP-binding domain-like"/>
    <property type="match status" value="1"/>
</dbReference>
<dbReference type="Gene3D" id="3.40.50.20">
    <property type="match status" value="1"/>
</dbReference>
<dbReference type="InterPro" id="IPR000291">
    <property type="entry name" value="D-Ala_lig_Van_CS"/>
</dbReference>
<dbReference type="SUPFAM" id="SSF52440">
    <property type="entry name" value="PreATP-grasp domain"/>
    <property type="match status" value="1"/>
</dbReference>
<organism evidence="18 19">
    <name type="scientific">Rhabdonatronobacter sediminivivens</name>
    <dbReference type="NCBI Taxonomy" id="2743469"/>
    <lineage>
        <taxon>Bacteria</taxon>
        <taxon>Pseudomonadati</taxon>
        <taxon>Pseudomonadota</taxon>
        <taxon>Alphaproteobacteria</taxon>
        <taxon>Rhodobacterales</taxon>
        <taxon>Paracoccaceae</taxon>
        <taxon>Rhabdonatronobacter</taxon>
    </lineage>
</organism>
<name>A0A7Z0KY03_9RHOB</name>
<evidence type="ECO:0000256" key="8">
    <source>
        <dbReference type="ARBA" id="ARBA00022598"/>
    </source>
</evidence>
<dbReference type="Gene3D" id="3.30.470.20">
    <property type="entry name" value="ATP-grasp fold, B domain"/>
    <property type="match status" value="1"/>
</dbReference>
<evidence type="ECO:0000256" key="3">
    <source>
        <dbReference type="ARBA" id="ARBA00003921"/>
    </source>
</evidence>
<dbReference type="EMBL" id="JACBXS010000012">
    <property type="protein sequence ID" value="NYS24874.1"/>
    <property type="molecule type" value="Genomic_DNA"/>
</dbReference>
<evidence type="ECO:0000256" key="6">
    <source>
        <dbReference type="ARBA" id="ARBA00012216"/>
    </source>
</evidence>
<evidence type="ECO:0000256" key="11">
    <source>
        <dbReference type="ARBA" id="ARBA00022960"/>
    </source>
</evidence>
<evidence type="ECO:0000256" key="14">
    <source>
        <dbReference type="ARBA" id="ARBA00047614"/>
    </source>
</evidence>
<dbReference type="InterPro" id="IPR011761">
    <property type="entry name" value="ATP-grasp"/>
</dbReference>
<proteinExistence type="inferred from homology"/>
<comment type="catalytic activity">
    <reaction evidence="14 15">
        <text>2 D-alanine + ATP = D-alanyl-D-alanine + ADP + phosphate + H(+)</text>
        <dbReference type="Rhea" id="RHEA:11224"/>
        <dbReference type="ChEBI" id="CHEBI:15378"/>
        <dbReference type="ChEBI" id="CHEBI:30616"/>
        <dbReference type="ChEBI" id="CHEBI:43474"/>
        <dbReference type="ChEBI" id="CHEBI:57416"/>
        <dbReference type="ChEBI" id="CHEBI:57822"/>
        <dbReference type="ChEBI" id="CHEBI:456216"/>
        <dbReference type="EC" id="6.3.2.4"/>
    </reaction>
</comment>
<keyword evidence="12 15" id="KW-0573">Peptidoglycan synthesis</keyword>
<comment type="subcellular location">
    <subcellularLocation>
        <location evidence="4 15">Cytoplasm</location>
    </subcellularLocation>
</comment>
<dbReference type="PROSITE" id="PS50975">
    <property type="entry name" value="ATP_GRASP"/>
    <property type="match status" value="1"/>
</dbReference>
<reference evidence="18 19" key="1">
    <citation type="journal article" date="2000" name="Arch. Microbiol.">
        <title>Rhodobaca bogoriensis gen. nov. and sp. nov., an alkaliphilic purple nonsulfur bacterium from African Rift Valley soda lakes.</title>
        <authorList>
            <person name="Milford A.D."/>
            <person name="Achenbach L.A."/>
            <person name="Jung D.O."/>
            <person name="Madigan M.T."/>
        </authorList>
    </citation>
    <scope>NUCLEOTIDE SEQUENCE [LARGE SCALE GENOMIC DNA]</scope>
    <source>
        <strain evidence="18 19">2376</strain>
    </source>
</reference>
<evidence type="ECO:0000256" key="12">
    <source>
        <dbReference type="ARBA" id="ARBA00022984"/>
    </source>
</evidence>
<dbReference type="AlphaFoldDB" id="A0A7Z0KY03"/>
<comment type="cofactor">
    <cofactor evidence="1">
        <name>Mn(2+)</name>
        <dbReference type="ChEBI" id="CHEBI:29035"/>
    </cofactor>
</comment>
<keyword evidence="9 16" id="KW-0547">Nucleotide-binding</keyword>
<keyword evidence="19" id="KW-1185">Reference proteome</keyword>
<comment type="caution">
    <text evidence="18">The sequence shown here is derived from an EMBL/GenBank/DDBJ whole genome shotgun (WGS) entry which is preliminary data.</text>
</comment>
<keyword evidence="7 15" id="KW-0963">Cytoplasm</keyword>
<keyword evidence="10 16" id="KW-0067">ATP-binding</keyword>
<keyword evidence="13 15" id="KW-0961">Cell wall biogenesis/degradation</keyword>
<evidence type="ECO:0000256" key="9">
    <source>
        <dbReference type="ARBA" id="ARBA00022741"/>
    </source>
</evidence>
<evidence type="ECO:0000313" key="19">
    <source>
        <dbReference type="Proteomes" id="UP000529417"/>
    </source>
</evidence>
<dbReference type="GO" id="GO:0046872">
    <property type="term" value="F:metal ion binding"/>
    <property type="evidence" value="ECO:0007669"/>
    <property type="project" value="InterPro"/>
</dbReference>
<dbReference type="PANTHER" id="PTHR23132:SF23">
    <property type="entry name" value="D-ALANINE--D-ALANINE LIGASE B"/>
    <property type="match status" value="1"/>
</dbReference>
<evidence type="ECO:0000256" key="10">
    <source>
        <dbReference type="ARBA" id="ARBA00022840"/>
    </source>
</evidence>
<evidence type="ECO:0000256" key="2">
    <source>
        <dbReference type="ARBA" id="ARBA00001946"/>
    </source>
</evidence>
<comment type="similarity">
    <text evidence="5 15">Belongs to the D-alanine--D-alanine ligase family.</text>
</comment>
<comment type="cofactor">
    <cofactor evidence="2">
        <name>Mg(2+)</name>
        <dbReference type="ChEBI" id="CHEBI:18420"/>
    </cofactor>
</comment>
<evidence type="ECO:0000259" key="17">
    <source>
        <dbReference type="PROSITE" id="PS50975"/>
    </source>
</evidence>
<dbReference type="PROSITE" id="PS00843">
    <property type="entry name" value="DALA_DALA_LIGASE_1"/>
    <property type="match status" value="1"/>
</dbReference>
<evidence type="ECO:0000313" key="18">
    <source>
        <dbReference type="EMBL" id="NYS24874.1"/>
    </source>
</evidence>
<dbReference type="Pfam" id="PF01820">
    <property type="entry name" value="Dala_Dala_lig_N"/>
    <property type="match status" value="1"/>
</dbReference>
<evidence type="ECO:0000256" key="16">
    <source>
        <dbReference type="PROSITE-ProRule" id="PRU00409"/>
    </source>
</evidence>
<dbReference type="GO" id="GO:0071555">
    <property type="term" value="P:cell wall organization"/>
    <property type="evidence" value="ECO:0007669"/>
    <property type="project" value="UniProtKB-KW"/>
</dbReference>
<dbReference type="Proteomes" id="UP000529417">
    <property type="component" value="Unassembled WGS sequence"/>
</dbReference>
<dbReference type="GO" id="GO:0005737">
    <property type="term" value="C:cytoplasm"/>
    <property type="evidence" value="ECO:0007669"/>
    <property type="project" value="UniProtKB-SubCell"/>
</dbReference>
<gene>
    <name evidence="15" type="primary">ddl</name>
    <name evidence="18" type="ORF">HUK65_07685</name>
</gene>
<evidence type="ECO:0000256" key="13">
    <source>
        <dbReference type="ARBA" id="ARBA00023316"/>
    </source>
</evidence>
<keyword evidence="11 15" id="KW-0133">Cell shape</keyword>
<dbReference type="Gene3D" id="3.30.1490.20">
    <property type="entry name" value="ATP-grasp fold, A domain"/>
    <property type="match status" value="1"/>
</dbReference>
<dbReference type="RefSeq" id="WP_179905576.1">
    <property type="nucleotide sequence ID" value="NZ_JACBXS010000012.1"/>
</dbReference>
<evidence type="ECO:0000256" key="15">
    <source>
        <dbReference type="HAMAP-Rule" id="MF_00047"/>
    </source>
</evidence>
<dbReference type="GO" id="GO:0008360">
    <property type="term" value="P:regulation of cell shape"/>
    <property type="evidence" value="ECO:0007669"/>
    <property type="project" value="UniProtKB-KW"/>
</dbReference>
<dbReference type="InterPro" id="IPR016185">
    <property type="entry name" value="PreATP-grasp_dom_sf"/>
</dbReference>
<dbReference type="InterPro" id="IPR013815">
    <property type="entry name" value="ATP_grasp_subdomain_1"/>
</dbReference>
<dbReference type="PANTHER" id="PTHR23132">
    <property type="entry name" value="D-ALANINE--D-ALANINE LIGASE"/>
    <property type="match status" value="1"/>
</dbReference>
<sequence>MIGAEAGRDGRRNVAVIFGGASQEHDVSVVSAQQLMDAADARAINVIPVYMDFENRLFTGPRLRDVSAFRPRPGGLREVRFNWGDEGPELLGKGLRLPVDCALPVFHGPFGEDGRIHGMLELIGVPVTGFSASGSAIAMRKDATKTLVKSVGVNVLDSVAVNRHQRGNMGAVLDEVEAKLGLPVVVKPANLGSSIGVGLAKTRADIPALLEYVLRQDDLALIEPQVPNLVEYNIAMMWRGGEVVFSAIEQPKSGAELLDFREKYLSSGGTKGALPSEGMLSLTREINPDLPADLKARILDYSRRAFLILGARGAPRIDFMCNRATGELWFNEINPIPGSYGFFLWEAAEVPLLYPELIAHLVDEAMGASVKRFDDPVPQGAWLLPR</sequence>